<organism evidence="2 3">
    <name type="scientific">Acidobacterium capsulatum (strain ATCC 51196 / DSM 11244 / BCRC 80197 / JCM 7670 / NBRC 15755 / NCIMB 13165 / 161)</name>
    <dbReference type="NCBI Taxonomy" id="240015"/>
    <lineage>
        <taxon>Bacteria</taxon>
        <taxon>Pseudomonadati</taxon>
        <taxon>Acidobacteriota</taxon>
        <taxon>Terriglobia</taxon>
        <taxon>Terriglobales</taxon>
        <taxon>Acidobacteriaceae</taxon>
        <taxon>Acidobacterium</taxon>
    </lineage>
</organism>
<sequence length="41" mass="4577">MGESVERVSHPFQDNEAALPHSRRLQQKPHTSEASRCATST</sequence>
<accession>C1F9B3</accession>
<evidence type="ECO:0000256" key="1">
    <source>
        <dbReference type="SAM" id="MobiDB-lite"/>
    </source>
</evidence>
<feature type="region of interest" description="Disordered" evidence="1">
    <location>
        <begin position="1"/>
        <end position="41"/>
    </location>
</feature>
<evidence type="ECO:0000313" key="2">
    <source>
        <dbReference type="EMBL" id="ACO32574.1"/>
    </source>
</evidence>
<reference evidence="2 3" key="1">
    <citation type="journal article" date="2009" name="Appl. Environ. Microbiol.">
        <title>Three genomes from the phylum Acidobacteria provide insight into the lifestyles of these microorganisms in soils.</title>
        <authorList>
            <person name="Ward N.L."/>
            <person name="Challacombe J.F."/>
            <person name="Janssen P.H."/>
            <person name="Henrissat B."/>
            <person name="Coutinho P.M."/>
            <person name="Wu M."/>
            <person name="Xie G."/>
            <person name="Haft D.H."/>
            <person name="Sait M."/>
            <person name="Badger J."/>
            <person name="Barabote R.D."/>
            <person name="Bradley B."/>
            <person name="Brettin T.S."/>
            <person name="Brinkac L.M."/>
            <person name="Bruce D."/>
            <person name="Creasy T."/>
            <person name="Daugherty S.C."/>
            <person name="Davidsen T.M."/>
            <person name="DeBoy R.T."/>
            <person name="Detter J.C."/>
            <person name="Dodson R.J."/>
            <person name="Durkin A.S."/>
            <person name="Ganapathy A."/>
            <person name="Gwinn-Giglio M."/>
            <person name="Han C.S."/>
            <person name="Khouri H."/>
            <person name="Kiss H."/>
            <person name="Kothari S.P."/>
            <person name="Madupu R."/>
            <person name="Nelson K.E."/>
            <person name="Nelson W.C."/>
            <person name="Paulsen I."/>
            <person name="Penn K."/>
            <person name="Ren Q."/>
            <person name="Rosovitz M.J."/>
            <person name="Selengut J.D."/>
            <person name="Shrivastava S."/>
            <person name="Sullivan S.A."/>
            <person name="Tapia R."/>
            <person name="Thompson L.S."/>
            <person name="Watkins K.L."/>
            <person name="Yang Q."/>
            <person name="Yu C."/>
            <person name="Zafar N."/>
            <person name="Zhou L."/>
            <person name="Kuske C.R."/>
        </authorList>
    </citation>
    <scope>NUCLEOTIDE SEQUENCE [LARGE SCALE GENOMIC DNA]</scope>
    <source>
        <strain evidence="3">ATCC 51196 / DSM 11244 / BCRC 80197 / JCM 7670 / NBRC 15755 / NCIMB 13165 / 161</strain>
    </source>
</reference>
<keyword evidence="3" id="KW-1185">Reference proteome</keyword>
<dbReference type="HOGENOM" id="CLU_3264212_0_0_0"/>
<dbReference type="Proteomes" id="UP000002207">
    <property type="component" value="Chromosome"/>
</dbReference>
<dbReference type="KEGG" id="aca:ACP_0265"/>
<name>C1F9B3_ACIC5</name>
<dbReference type="EMBL" id="CP001472">
    <property type="protein sequence ID" value="ACO32574.1"/>
    <property type="molecule type" value="Genomic_DNA"/>
</dbReference>
<dbReference type="InParanoid" id="C1F9B3"/>
<evidence type="ECO:0000313" key="3">
    <source>
        <dbReference type="Proteomes" id="UP000002207"/>
    </source>
</evidence>
<protein>
    <submittedName>
        <fullName evidence="2">Uncharacterized protein</fullName>
    </submittedName>
</protein>
<dbReference type="AlphaFoldDB" id="C1F9B3"/>
<gene>
    <name evidence="2" type="ordered locus">ACP_0265</name>
</gene>
<proteinExistence type="predicted"/>
<feature type="compositionally biased region" description="Polar residues" evidence="1">
    <location>
        <begin position="28"/>
        <end position="41"/>
    </location>
</feature>